<dbReference type="InterPro" id="IPR015856">
    <property type="entry name" value="ABC_transpr_CbiO/EcfA_su"/>
</dbReference>
<keyword evidence="9" id="KW-0472">Membrane</keyword>
<feature type="domain" description="ABC transporter" evidence="10">
    <location>
        <begin position="2"/>
        <end position="231"/>
    </location>
</feature>
<dbReference type="PROSITE" id="PS50893">
    <property type="entry name" value="ABC_TRANSPORTER_2"/>
    <property type="match status" value="1"/>
</dbReference>
<evidence type="ECO:0000256" key="3">
    <source>
        <dbReference type="ARBA" id="ARBA00022475"/>
    </source>
</evidence>
<dbReference type="InterPro" id="IPR051535">
    <property type="entry name" value="Siderophore_ABC-ATPase"/>
</dbReference>
<dbReference type="CDD" id="cd03225">
    <property type="entry name" value="ABC_cobalt_CbiO_domain1"/>
    <property type="match status" value="1"/>
</dbReference>
<organism evidence="11 12">
    <name type="scientific">Fluviicola chungangensis</name>
    <dbReference type="NCBI Taxonomy" id="2597671"/>
    <lineage>
        <taxon>Bacteria</taxon>
        <taxon>Pseudomonadati</taxon>
        <taxon>Bacteroidota</taxon>
        <taxon>Flavobacteriia</taxon>
        <taxon>Flavobacteriales</taxon>
        <taxon>Crocinitomicaceae</taxon>
        <taxon>Fluviicola</taxon>
    </lineage>
</organism>
<dbReference type="EMBL" id="VLPL01000009">
    <property type="protein sequence ID" value="TSJ40170.1"/>
    <property type="molecule type" value="Genomic_DNA"/>
</dbReference>
<evidence type="ECO:0000256" key="7">
    <source>
        <dbReference type="ARBA" id="ARBA00023004"/>
    </source>
</evidence>
<accession>A0A556MJU8</accession>
<keyword evidence="7" id="KW-0408">Iron</keyword>
<dbReference type="SMART" id="SM00382">
    <property type="entry name" value="AAA"/>
    <property type="match status" value="1"/>
</dbReference>
<keyword evidence="2" id="KW-0813">Transport</keyword>
<evidence type="ECO:0000256" key="8">
    <source>
        <dbReference type="ARBA" id="ARBA00023065"/>
    </source>
</evidence>
<dbReference type="GO" id="GO:0005524">
    <property type="term" value="F:ATP binding"/>
    <property type="evidence" value="ECO:0007669"/>
    <property type="project" value="UniProtKB-KW"/>
</dbReference>
<evidence type="ECO:0000256" key="1">
    <source>
        <dbReference type="ARBA" id="ARBA00004202"/>
    </source>
</evidence>
<keyword evidence="8" id="KW-0406">Ion transport</keyword>
<proteinExistence type="predicted"/>
<protein>
    <submittedName>
        <fullName evidence="11">ABC transporter ATP-binding protein</fullName>
    </submittedName>
</protein>
<dbReference type="Proteomes" id="UP000316008">
    <property type="component" value="Unassembled WGS sequence"/>
</dbReference>
<dbReference type="GO" id="GO:0016887">
    <property type="term" value="F:ATP hydrolysis activity"/>
    <property type="evidence" value="ECO:0007669"/>
    <property type="project" value="InterPro"/>
</dbReference>
<dbReference type="PANTHER" id="PTHR42771:SF2">
    <property type="entry name" value="IRON(3+)-HYDROXAMATE IMPORT ATP-BINDING PROTEIN FHUC"/>
    <property type="match status" value="1"/>
</dbReference>
<keyword evidence="3" id="KW-1003">Cell membrane</keyword>
<keyword evidence="12" id="KW-1185">Reference proteome</keyword>
<evidence type="ECO:0000313" key="12">
    <source>
        <dbReference type="Proteomes" id="UP000316008"/>
    </source>
</evidence>
<evidence type="ECO:0000259" key="10">
    <source>
        <dbReference type="PROSITE" id="PS50893"/>
    </source>
</evidence>
<sequence length="234" mass="26525">MLKFENCSIGHDRTLYEIPELELRRGEFVALIGANGSGKSTLMDSLVQGKFPDGKVSIEGRNWIDLKLMERAHQITLVDNHFLGFDYLKVSEYLELGRHSYTNFTGRLTAEDRLVVQKYIQILHLDSLLGQSTSTLSDGERQRVGIAKALIQETPIILLDEPTAFLDYPTKREVMSLLGQIAAESNRMVMIASHDIDFCIEYCSRILIIEKDSKILRSYQAITHDELVTKAFGI</sequence>
<keyword evidence="4" id="KW-0410">Iron transport</keyword>
<dbReference type="GO" id="GO:0055085">
    <property type="term" value="P:transmembrane transport"/>
    <property type="evidence" value="ECO:0007669"/>
    <property type="project" value="InterPro"/>
</dbReference>
<dbReference type="GO" id="GO:0005886">
    <property type="term" value="C:plasma membrane"/>
    <property type="evidence" value="ECO:0007669"/>
    <property type="project" value="UniProtKB-SubCell"/>
</dbReference>
<dbReference type="GO" id="GO:0006826">
    <property type="term" value="P:iron ion transport"/>
    <property type="evidence" value="ECO:0007669"/>
    <property type="project" value="UniProtKB-KW"/>
</dbReference>
<reference evidence="11 12" key="1">
    <citation type="submission" date="2019-07" db="EMBL/GenBank/DDBJ databases">
        <authorList>
            <person name="Huq M.A."/>
        </authorList>
    </citation>
    <scope>NUCLEOTIDE SEQUENCE [LARGE SCALE GENOMIC DNA]</scope>
    <source>
        <strain evidence="11 12">MAH-3</strain>
    </source>
</reference>
<dbReference type="InterPro" id="IPR027417">
    <property type="entry name" value="P-loop_NTPase"/>
</dbReference>
<dbReference type="RefSeq" id="WP_144334298.1">
    <property type="nucleotide sequence ID" value="NZ_VLPL01000009.1"/>
</dbReference>
<name>A0A556MJU8_9FLAO</name>
<evidence type="ECO:0000256" key="4">
    <source>
        <dbReference type="ARBA" id="ARBA00022496"/>
    </source>
</evidence>
<comment type="subcellular location">
    <subcellularLocation>
        <location evidence="1">Cell membrane</location>
        <topology evidence="1">Peripheral membrane protein</topology>
    </subcellularLocation>
</comment>
<keyword evidence="6 11" id="KW-0067">ATP-binding</keyword>
<evidence type="ECO:0000256" key="6">
    <source>
        <dbReference type="ARBA" id="ARBA00022840"/>
    </source>
</evidence>
<evidence type="ECO:0000313" key="11">
    <source>
        <dbReference type="EMBL" id="TSJ40170.1"/>
    </source>
</evidence>
<dbReference type="Gene3D" id="3.40.50.300">
    <property type="entry name" value="P-loop containing nucleotide triphosphate hydrolases"/>
    <property type="match status" value="1"/>
</dbReference>
<keyword evidence="5" id="KW-0547">Nucleotide-binding</keyword>
<evidence type="ECO:0000256" key="5">
    <source>
        <dbReference type="ARBA" id="ARBA00022741"/>
    </source>
</evidence>
<dbReference type="InterPro" id="IPR003593">
    <property type="entry name" value="AAA+_ATPase"/>
</dbReference>
<dbReference type="InterPro" id="IPR003439">
    <property type="entry name" value="ABC_transporter-like_ATP-bd"/>
</dbReference>
<gene>
    <name evidence="11" type="ORF">FO442_16360</name>
</gene>
<evidence type="ECO:0000256" key="9">
    <source>
        <dbReference type="ARBA" id="ARBA00023136"/>
    </source>
</evidence>
<comment type="caution">
    <text evidence="11">The sequence shown here is derived from an EMBL/GenBank/DDBJ whole genome shotgun (WGS) entry which is preliminary data.</text>
</comment>
<evidence type="ECO:0000256" key="2">
    <source>
        <dbReference type="ARBA" id="ARBA00022448"/>
    </source>
</evidence>
<dbReference type="PANTHER" id="PTHR42771">
    <property type="entry name" value="IRON(3+)-HYDROXAMATE IMPORT ATP-BINDING PROTEIN FHUC"/>
    <property type="match status" value="1"/>
</dbReference>
<dbReference type="Pfam" id="PF00005">
    <property type="entry name" value="ABC_tran"/>
    <property type="match status" value="1"/>
</dbReference>
<dbReference type="SUPFAM" id="SSF52540">
    <property type="entry name" value="P-loop containing nucleoside triphosphate hydrolases"/>
    <property type="match status" value="1"/>
</dbReference>
<dbReference type="OrthoDB" id="9787851at2"/>
<dbReference type="AlphaFoldDB" id="A0A556MJU8"/>